<comment type="caution">
    <text evidence="2">The sequence shown here is derived from an EMBL/GenBank/DDBJ whole genome shotgun (WGS) entry which is preliminary data.</text>
</comment>
<organism evidence="2 3">
    <name type="scientific">Candidatus Magnetoglobus multicellularis str. Araruama</name>
    <dbReference type="NCBI Taxonomy" id="890399"/>
    <lineage>
        <taxon>Bacteria</taxon>
        <taxon>Pseudomonadati</taxon>
        <taxon>Thermodesulfobacteriota</taxon>
        <taxon>Desulfobacteria</taxon>
        <taxon>Desulfobacterales</taxon>
        <taxon>Desulfobacteraceae</taxon>
        <taxon>Candidatus Magnetoglobus</taxon>
    </lineage>
</organism>
<accession>A0A1V1PEM9</accession>
<keyword evidence="1" id="KW-1133">Transmembrane helix</keyword>
<dbReference type="EMBL" id="ATBP01000086">
    <property type="protein sequence ID" value="ETR73125.1"/>
    <property type="molecule type" value="Genomic_DNA"/>
</dbReference>
<dbReference type="Gene3D" id="2.40.160.10">
    <property type="entry name" value="Porin"/>
    <property type="match status" value="1"/>
</dbReference>
<evidence type="ECO:0000313" key="2">
    <source>
        <dbReference type="EMBL" id="ETR73125.1"/>
    </source>
</evidence>
<protein>
    <submittedName>
        <fullName evidence="2">Phosphate-selective porin O and P</fullName>
    </submittedName>
</protein>
<evidence type="ECO:0000256" key="1">
    <source>
        <dbReference type="SAM" id="Phobius"/>
    </source>
</evidence>
<dbReference type="InterPro" id="IPR010870">
    <property type="entry name" value="Porin_O/P"/>
</dbReference>
<dbReference type="AlphaFoldDB" id="A0A1V1PEM9"/>
<sequence length="414" mass="47277">MQLYRPTIGLVLTIGILIIGSYFHENKCLAVEINAPGHRYPITLGGTLQVDYRNISDQARADSRFDIRRARMNICGQYLPNLSYELEFEFQGNATKRLVDAYGRLCIYQPSLYLQFGQFKMPFSREWLIEDKAFPFAERSIGYTLQPGRDVGVMLGGEILNGLFLYNLGIFNGDGIDGSSRGNQKDEPELAMRCVVYPLAHTDLWGISPFFGVSFTESRIDTTNVQVQAKSTGMIGTLRNVYELKSHTKFGNLLDVNKRQRKCLESGLIAGPMAFYAEYQRFQYKDLKPVGEEPSNANIYTWYTSLVINLNGMSMSQPLSPKKKTSVDIWQAAFRREYFSGDANWIKAESFNAAKEANAYSLALSWMRIPYYRILIDYTYTDISDPIRIRVNPDSTIEYMTSETSVTMRFQINM</sequence>
<proteinExistence type="predicted"/>
<dbReference type="SUPFAM" id="SSF56935">
    <property type="entry name" value="Porins"/>
    <property type="match status" value="1"/>
</dbReference>
<name>A0A1V1PEM9_9BACT</name>
<evidence type="ECO:0000313" key="3">
    <source>
        <dbReference type="Proteomes" id="UP000189670"/>
    </source>
</evidence>
<dbReference type="Pfam" id="PF07396">
    <property type="entry name" value="Porin_O_P"/>
    <property type="match status" value="1"/>
</dbReference>
<dbReference type="InterPro" id="IPR023614">
    <property type="entry name" value="Porin_dom_sf"/>
</dbReference>
<reference evidence="3" key="1">
    <citation type="submission" date="2012-11" db="EMBL/GenBank/DDBJ databases">
        <authorList>
            <person name="Lucero-Rivera Y.E."/>
            <person name="Tovar-Ramirez D."/>
        </authorList>
    </citation>
    <scope>NUCLEOTIDE SEQUENCE [LARGE SCALE GENOMIC DNA]</scope>
    <source>
        <strain evidence="3">Araruama</strain>
    </source>
</reference>
<gene>
    <name evidence="2" type="ORF">OMM_01183</name>
</gene>
<keyword evidence="1" id="KW-0472">Membrane</keyword>
<keyword evidence="1" id="KW-0812">Transmembrane</keyword>
<feature type="transmembrane region" description="Helical" evidence="1">
    <location>
        <begin position="7"/>
        <end position="24"/>
    </location>
</feature>
<dbReference type="Proteomes" id="UP000189670">
    <property type="component" value="Unassembled WGS sequence"/>
</dbReference>